<dbReference type="EMBL" id="UINC01208217">
    <property type="protein sequence ID" value="SVE30652.1"/>
    <property type="molecule type" value="Genomic_DNA"/>
</dbReference>
<feature type="non-terminal residue" evidence="2">
    <location>
        <position position="71"/>
    </location>
</feature>
<dbReference type="InterPro" id="IPR030960">
    <property type="entry name" value="DHQS/DOIS_N"/>
</dbReference>
<gene>
    <name evidence="2" type="ORF">METZ01_LOCUS483506</name>
</gene>
<name>A0A383CEL3_9ZZZZ</name>
<proteinExistence type="predicted"/>
<feature type="domain" description="3-dehydroquinate synthase N-terminal" evidence="1">
    <location>
        <begin position="24"/>
        <end position="71"/>
    </location>
</feature>
<evidence type="ECO:0000259" key="1">
    <source>
        <dbReference type="Pfam" id="PF01761"/>
    </source>
</evidence>
<dbReference type="Pfam" id="PF01761">
    <property type="entry name" value="DHQ_synthase"/>
    <property type="match status" value="1"/>
</dbReference>
<organism evidence="2">
    <name type="scientific">marine metagenome</name>
    <dbReference type="NCBI Taxonomy" id="408172"/>
    <lineage>
        <taxon>unclassified sequences</taxon>
        <taxon>metagenomes</taxon>
        <taxon>ecological metagenomes</taxon>
    </lineage>
</organism>
<accession>A0A383CEL3</accession>
<reference evidence="2" key="1">
    <citation type="submission" date="2018-05" db="EMBL/GenBank/DDBJ databases">
        <authorList>
            <person name="Lanie J.A."/>
            <person name="Ng W.-L."/>
            <person name="Kazmierczak K.M."/>
            <person name="Andrzejewski T.M."/>
            <person name="Davidsen T.M."/>
            <person name="Wayne K.J."/>
            <person name="Tettelin H."/>
            <person name="Glass J.I."/>
            <person name="Rusch D."/>
            <person name="Podicherti R."/>
            <person name="Tsui H.-C.T."/>
            <person name="Winkler M.E."/>
        </authorList>
    </citation>
    <scope>NUCLEOTIDE SEQUENCE</scope>
</reference>
<dbReference type="SUPFAM" id="SSF56796">
    <property type="entry name" value="Dehydroquinate synthase-like"/>
    <property type="match status" value="1"/>
</dbReference>
<evidence type="ECO:0000313" key="2">
    <source>
        <dbReference type="EMBL" id="SVE30652.1"/>
    </source>
</evidence>
<dbReference type="Gene3D" id="3.40.50.1970">
    <property type="match status" value="1"/>
</dbReference>
<sequence length="71" mass="7860">MDQKIKQLYPQITNAIPENNLLIDIEAHEKQKSYEGLVPIINKLISGGFRKNHKLIGIGGGITQDITAFTA</sequence>
<dbReference type="AlphaFoldDB" id="A0A383CEL3"/>
<protein>
    <recommendedName>
        <fullName evidence="1">3-dehydroquinate synthase N-terminal domain-containing protein</fullName>
    </recommendedName>
</protein>